<dbReference type="Gene3D" id="3.30.559.10">
    <property type="entry name" value="Chloramphenicol acetyltransferase-like domain"/>
    <property type="match status" value="1"/>
</dbReference>
<dbReference type="PROSITE" id="PS00455">
    <property type="entry name" value="AMP_BINDING"/>
    <property type="match status" value="1"/>
</dbReference>
<dbReference type="InterPro" id="IPR045851">
    <property type="entry name" value="AMP-bd_C_sf"/>
</dbReference>
<dbReference type="Gene3D" id="3.40.50.1820">
    <property type="entry name" value="alpha/beta hydrolase"/>
    <property type="match status" value="1"/>
</dbReference>
<dbReference type="InterPro" id="IPR010071">
    <property type="entry name" value="AA_adenyl_dom"/>
</dbReference>
<dbReference type="InterPro" id="IPR001242">
    <property type="entry name" value="Condensation_dom"/>
</dbReference>
<dbReference type="InterPro" id="IPR020845">
    <property type="entry name" value="AMP-binding_CS"/>
</dbReference>
<dbReference type="GO" id="GO:0016874">
    <property type="term" value="F:ligase activity"/>
    <property type="evidence" value="ECO:0007669"/>
    <property type="project" value="UniProtKB-KW"/>
</dbReference>
<keyword evidence="3" id="KW-0436">Ligase</keyword>
<sequence>MLEKEIVIWNQDGAIKFKAPKGAVTEEIRSLLKNNKTELLKYLDEKNNVLFTDNTAARFEKFPLTDIQNSYVIGRNNMYELGGVACHGYLEVVFDEILDINKLETAWNKVIRKHDMLRAVIYEAGWQIVQETVPHIKISSINLREKHENNQREKEELRTYLANKQYKLGEWPMCDIAVSMEGDRSVVHFSLDMLIADFLSMNIILNDLEEFYRNPELPMVPSTLYRDIIMYQNNIKLSNNKERQNAVTYWDSKLPQMGEAPELPALKKANLKGHEFFQKKIFLDGEEWKRFCNVAKNNSITPSVLVMSALAEVVSLWSSNHKFCINTTFFNRPRVVEDINKVVGDFTDVNVLSVNLDFKKPFIERVKTIQEDLWADLQHNALSGVEVLRRLTKERKKNIIIPVVFTSTVGIANEDDATVRRTVEYKISQTPQVYIDCQVSDENGGAKINWDVREGVFEEHMIDDMFESFSALIASIYSDTEKVFSETYPVVLPQSTVKVRNSINDTRKYFSPQMMEEGFLNSLETFPNKTALITDDGEFTYRALSRYVYSVAEVLKAKAVEPGDKIGINIDKNEWQVAAVIAALLMKATYVPIDVKQPDARKKKIINTAGIKVLLSEREEPELQQDCDNVNVRGIKLCDGGLECFETDKEYDRPAYIIFTSGTTGEPKGVIITHRAAMNTIFDVNERYGIGEADVFLGLANLSFDLSVFDIFGCFLVGGTLVLPNSGNIKDPKYLYDLILLHRVSVLNTVPAQTQMIVNYLESADGIRKSTFLHVVILSGDWIPANLPQRMYGLFPETMVISKGGATEASIWSIYYDIKNNESFDKSVPYGRPMANQEFHVLNEHLQPCPDYVDGNLYIGGVGLSAGYLNDAVLNAEKYRILPGTGERIYRTGDRGCYRKDGIIIFKGREAGDEQVKIHGHRIELAEIRAALMEYPAVDSAVTLTVGNPTEELKINAVISPKRKSGHRETAKDEEEIQLLDSTGKSYAGSIDEDLLETWTRKSELVVISDIYNVFGKCGIFQELHQPYRFDDITRIMNIPEKLHKLTKRWLKVLVEEKIIKEQDEAYMLIENEHNFDSDALWEDFYKTEEAFNYSREFLDYLKESSDLLPEMIRGNENPLNLLFPKGDVKPAMAAYHDNKINRMHNGIANEEILYLCKKSNGENPERVFRILEVGAGVGGTSIDLIPALDGCNVEYHFTDLSTFFLNKAQENFGKYGWVKYGIFDINKEFALQGYDAFSFDLILCANVLHNSKDVHYVMENLRNLLVENGSMIILEETRMSYMLLTSMEFKDGLTGFLDERMEEETFFTRNQWENILQKHNGEIVYQFPQKNSKLDLSGQTIYIARFGSEYEKLEKNQVRKYLLETISSYMVPGNIIILPALPLTENKKVDMKKIRAFIENSESNSSPDEKEMPETDLEKRIAEIWRRELKAVSIGRDDNFYNVGGDSLLIAQVVGKTVEEIEEAKDWEWSALLTEMMQTPTVRELALKIHKFHNEKDSFVDPSLIQIKNSNCSNENSVAKVLFHAGTGTLSAYTALLSHIEKHSRENESILGFSFGNEAEYVSMETQDTFKLLGKKYGRILKQLGYSNYILMGHCVGGVIALEAAEYLKEHGLKVSDVTLISATIQKSKDNTAFRGLTDSLYDRALKSSLENELLLERTFAKLINANEYKAGYTTGEETMEKCIDYIVREGNGEVTAEALCNLQGEFEEVAEEFRRLSCKPISERLNNLYATIDRADTDLMEHERKMLNTLFHIFAQNFGCVASHQPRPYYGNVRIFSCEQQGASFYREFFGEDFDTWKPYIKGDFRYDIISGQHFDCIIEPNLQKNMDKILDFIYQ</sequence>
<dbReference type="GO" id="GO:0043041">
    <property type="term" value="P:amino acid activation for nonribosomal peptide biosynthetic process"/>
    <property type="evidence" value="ECO:0007669"/>
    <property type="project" value="TreeGrafter"/>
</dbReference>
<dbReference type="EMBL" id="AORV01000021">
    <property type="protein sequence ID" value="EMS73355.1"/>
    <property type="molecule type" value="Genomic_DNA"/>
</dbReference>
<dbReference type="Pfam" id="PF00668">
    <property type="entry name" value="Condensation"/>
    <property type="match status" value="1"/>
</dbReference>
<dbReference type="InterPro" id="IPR013217">
    <property type="entry name" value="Methyltransf_12"/>
</dbReference>
<reference evidence="5 6" key="1">
    <citation type="journal article" date="2013" name="Genome Announc.">
        <title>Draft Genome Sequence of the Cellulolytic, Mesophilic, Anaerobic Bacterium Clostridium termitidis Strain CT1112 (DSM 5398).</title>
        <authorList>
            <person name="Lal S."/>
            <person name="Ramachandran U."/>
            <person name="Zhang X."/>
            <person name="Munir R."/>
            <person name="Sparling R."/>
            <person name="Levin D.B."/>
        </authorList>
    </citation>
    <scope>NUCLEOTIDE SEQUENCE [LARGE SCALE GENOMIC DNA]</scope>
    <source>
        <strain evidence="5 6">CT1112</strain>
    </source>
</reference>
<dbReference type="InterPro" id="IPR036736">
    <property type="entry name" value="ACP-like_sf"/>
</dbReference>
<dbReference type="NCBIfam" id="TIGR01733">
    <property type="entry name" value="AA-adenyl-dom"/>
    <property type="match status" value="1"/>
</dbReference>
<dbReference type="SUPFAM" id="SSF52777">
    <property type="entry name" value="CoA-dependent acyltransferases"/>
    <property type="match status" value="2"/>
</dbReference>
<dbReference type="Gene3D" id="3.30.559.30">
    <property type="entry name" value="Nonribosomal peptide synthetase, condensation domain"/>
    <property type="match status" value="1"/>
</dbReference>
<gene>
    <name evidence="5" type="ORF">CTER_0852</name>
</gene>
<dbReference type="GO" id="GO:0005737">
    <property type="term" value="C:cytoplasm"/>
    <property type="evidence" value="ECO:0007669"/>
    <property type="project" value="TreeGrafter"/>
</dbReference>
<dbReference type="Gene3D" id="1.10.1200.10">
    <property type="entry name" value="ACP-like"/>
    <property type="match status" value="1"/>
</dbReference>
<keyword evidence="6" id="KW-1185">Reference proteome</keyword>
<dbReference type="CDD" id="cd02440">
    <property type="entry name" value="AdoMet_MTases"/>
    <property type="match status" value="1"/>
</dbReference>
<dbReference type="PROSITE" id="PS50075">
    <property type="entry name" value="CARRIER"/>
    <property type="match status" value="1"/>
</dbReference>
<dbReference type="eggNOG" id="COG3319">
    <property type="taxonomic scope" value="Bacteria"/>
</dbReference>
<evidence type="ECO:0000256" key="2">
    <source>
        <dbReference type="ARBA" id="ARBA00004924"/>
    </source>
</evidence>
<dbReference type="PATRIC" id="fig|1195236.3.peg.1145"/>
<dbReference type="GO" id="GO:0009403">
    <property type="term" value="P:toxin biosynthetic process"/>
    <property type="evidence" value="ECO:0007669"/>
    <property type="project" value="UniProtKB-ARBA"/>
</dbReference>
<dbReference type="SUPFAM" id="SSF53335">
    <property type="entry name" value="S-adenosyl-L-methionine-dependent methyltransferases"/>
    <property type="match status" value="1"/>
</dbReference>
<proteinExistence type="predicted"/>
<dbReference type="SUPFAM" id="SSF53474">
    <property type="entry name" value="alpha/beta-Hydrolases"/>
    <property type="match status" value="1"/>
</dbReference>
<dbReference type="Gene3D" id="1.10.10.1830">
    <property type="entry name" value="Non-ribosomal peptide synthase, adenylation domain"/>
    <property type="match status" value="1"/>
</dbReference>
<dbReference type="Proteomes" id="UP000014155">
    <property type="component" value="Unassembled WGS sequence"/>
</dbReference>
<protein>
    <submittedName>
        <fullName evidence="5">Amino acid adenylation protein</fullName>
    </submittedName>
</protein>
<comment type="pathway">
    <text evidence="2">Siderophore biosynthesis.</text>
</comment>
<dbReference type="Pfam" id="PF08242">
    <property type="entry name" value="Methyltransf_12"/>
    <property type="match status" value="1"/>
</dbReference>
<organism evidence="5 6">
    <name type="scientific">Ruminiclostridium cellobioparum subsp. termitidis CT1112</name>
    <dbReference type="NCBI Taxonomy" id="1195236"/>
    <lineage>
        <taxon>Bacteria</taxon>
        <taxon>Bacillati</taxon>
        <taxon>Bacillota</taxon>
        <taxon>Clostridia</taxon>
        <taxon>Eubacteriales</taxon>
        <taxon>Oscillospiraceae</taxon>
        <taxon>Ruminiclostridium</taxon>
    </lineage>
</organism>
<feature type="domain" description="Carrier" evidence="4">
    <location>
        <begin position="1413"/>
        <end position="1494"/>
    </location>
</feature>
<dbReference type="Gene3D" id="3.40.50.12780">
    <property type="entry name" value="N-terminal domain of ligase-like"/>
    <property type="match status" value="1"/>
</dbReference>
<dbReference type="Pfam" id="PF00501">
    <property type="entry name" value="AMP-binding"/>
    <property type="match status" value="1"/>
</dbReference>
<comment type="cofactor">
    <cofactor evidence="1">
        <name>pantetheine 4'-phosphate</name>
        <dbReference type="ChEBI" id="CHEBI:47942"/>
    </cofactor>
</comment>
<dbReference type="InterPro" id="IPR029058">
    <property type="entry name" value="AB_hydrolase_fold"/>
</dbReference>
<comment type="caution">
    <text evidence="5">The sequence shown here is derived from an EMBL/GenBank/DDBJ whole genome shotgun (WGS) entry which is preliminary data.</text>
</comment>
<dbReference type="InterPro" id="IPR041464">
    <property type="entry name" value="TubC_N"/>
</dbReference>
<evidence type="ECO:0000313" key="5">
    <source>
        <dbReference type="EMBL" id="EMS73355.1"/>
    </source>
</evidence>
<dbReference type="STRING" id="1195236.CTER_0852"/>
<dbReference type="FunFam" id="3.30.559.10:FF:000023">
    <property type="entry name" value="Non-ribosomal peptide synthetase"/>
    <property type="match status" value="1"/>
</dbReference>
<accession>S0FMB6</accession>
<dbReference type="eggNOG" id="COG1020">
    <property type="taxonomic scope" value="Bacteria"/>
</dbReference>
<evidence type="ECO:0000256" key="3">
    <source>
        <dbReference type="ARBA" id="ARBA00022598"/>
    </source>
</evidence>
<dbReference type="InterPro" id="IPR042099">
    <property type="entry name" value="ANL_N_sf"/>
</dbReference>
<dbReference type="Pfam" id="PF18563">
    <property type="entry name" value="TubC_N"/>
    <property type="match status" value="1"/>
</dbReference>
<dbReference type="CDD" id="cd19535">
    <property type="entry name" value="Cyc_NRPS"/>
    <property type="match status" value="1"/>
</dbReference>
<dbReference type="PANTHER" id="PTHR45527">
    <property type="entry name" value="NONRIBOSOMAL PEPTIDE SYNTHETASE"/>
    <property type="match status" value="1"/>
</dbReference>
<dbReference type="SUPFAM" id="SSF47336">
    <property type="entry name" value="ACP-like"/>
    <property type="match status" value="1"/>
</dbReference>
<evidence type="ECO:0000259" key="4">
    <source>
        <dbReference type="PROSITE" id="PS50075"/>
    </source>
</evidence>
<dbReference type="InterPro" id="IPR000873">
    <property type="entry name" value="AMP-dep_synth/lig_dom"/>
</dbReference>
<evidence type="ECO:0000313" key="6">
    <source>
        <dbReference type="Proteomes" id="UP000014155"/>
    </source>
</evidence>
<dbReference type="Pfam" id="PF00550">
    <property type="entry name" value="PP-binding"/>
    <property type="match status" value="1"/>
</dbReference>
<dbReference type="eggNOG" id="COG0500">
    <property type="taxonomic scope" value="Bacteria"/>
</dbReference>
<dbReference type="InterPro" id="IPR009081">
    <property type="entry name" value="PP-bd_ACP"/>
</dbReference>
<dbReference type="GO" id="GO:0031177">
    <property type="term" value="F:phosphopantetheine binding"/>
    <property type="evidence" value="ECO:0007669"/>
    <property type="project" value="TreeGrafter"/>
</dbReference>
<dbReference type="InterPro" id="IPR057737">
    <property type="entry name" value="Condensation_MtbB-like"/>
</dbReference>
<dbReference type="Gene3D" id="3.40.50.150">
    <property type="entry name" value="Vaccinia Virus protein VP39"/>
    <property type="match status" value="1"/>
</dbReference>
<name>S0FMB6_RUMCE</name>
<dbReference type="InterPro" id="IPR029063">
    <property type="entry name" value="SAM-dependent_MTases_sf"/>
</dbReference>
<dbReference type="PANTHER" id="PTHR45527:SF10">
    <property type="entry name" value="PYOCHELIN SYNTHASE PCHF"/>
    <property type="match status" value="1"/>
</dbReference>
<dbReference type="SUPFAM" id="SSF56801">
    <property type="entry name" value="Acetyl-CoA synthetase-like"/>
    <property type="match status" value="1"/>
</dbReference>
<evidence type="ECO:0000256" key="1">
    <source>
        <dbReference type="ARBA" id="ARBA00001957"/>
    </source>
</evidence>
<dbReference type="Gene3D" id="3.30.300.30">
    <property type="match status" value="1"/>
</dbReference>
<dbReference type="InterPro" id="IPR044894">
    <property type="entry name" value="TubC_N_sf"/>
</dbReference>
<dbReference type="GO" id="GO:0008610">
    <property type="term" value="P:lipid biosynthetic process"/>
    <property type="evidence" value="ECO:0007669"/>
    <property type="project" value="UniProtKB-ARBA"/>
</dbReference>
<dbReference type="InterPro" id="IPR023213">
    <property type="entry name" value="CAT-like_dom_sf"/>
</dbReference>